<dbReference type="PANTHER" id="PTHR43214">
    <property type="entry name" value="TWO-COMPONENT RESPONSE REGULATOR"/>
    <property type="match status" value="1"/>
</dbReference>
<gene>
    <name evidence="8" type="ORF">ADL15_04725</name>
</gene>
<keyword evidence="2" id="KW-0805">Transcription regulation</keyword>
<protein>
    <submittedName>
        <fullName evidence="8">LuxR family transcriptional regulator</fullName>
    </submittedName>
</protein>
<dbReference type="SMART" id="SM00448">
    <property type="entry name" value="REC"/>
    <property type="match status" value="1"/>
</dbReference>
<dbReference type="AlphaFoldDB" id="A0A0X3VAC5"/>
<dbReference type="Proteomes" id="UP000053244">
    <property type="component" value="Unassembled WGS sequence"/>
</dbReference>
<dbReference type="InterPro" id="IPR001789">
    <property type="entry name" value="Sig_transdc_resp-reg_receiver"/>
</dbReference>
<dbReference type="SUPFAM" id="SSF46894">
    <property type="entry name" value="C-terminal effector domain of the bipartite response regulators"/>
    <property type="match status" value="1"/>
</dbReference>
<dbReference type="CDD" id="cd17535">
    <property type="entry name" value="REC_NarL-like"/>
    <property type="match status" value="1"/>
</dbReference>
<evidence type="ECO:0000256" key="3">
    <source>
        <dbReference type="ARBA" id="ARBA00023125"/>
    </source>
</evidence>
<organism evidence="8 9">
    <name type="scientific">Actinoplanes awajinensis subsp. mycoplanecinus</name>
    <dbReference type="NCBI Taxonomy" id="135947"/>
    <lineage>
        <taxon>Bacteria</taxon>
        <taxon>Bacillati</taxon>
        <taxon>Actinomycetota</taxon>
        <taxon>Actinomycetes</taxon>
        <taxon>Micromonosporales</taxon>
        <taxon>Micromonosporaceae</taxon>
        <taxon>Actinoplanes</taxon>
    </lineage>
</organism>
<comment type="caution">
    <text evidence="8">The sequence shown here is derived from an EMBL/GenBank/DDBJ whole genome shotgun (WGS) entry which is preliminary data.</text>
</comment>
<dbReference type="InterPro" id="IPR011006">
    <property type="entry name" value="CheY-like_superfamily"/>
</dbReference>
<evidence type="ECO:0000256" key="5">
    <source>
        <dbReference type="PROSITE-ProRule" id="PRU00169"/>
    </source>
</evidence>
<keyword evidence="9" id="KW-1185">Reference proteome</keyword>
<dbReference type="RefSeq" id="WP_067685333.1">
    <property type="nucleotide sequence ID" value="NZ_LLZH01000013.1"/>
</dbReference>
<keyword evidence="1 5" id="KW-0597">Phosphoprotein</keyword>
<feature type="modified residue" description="4-aspartylphosphate" evidence="5">
    <location>
        <position position="55"/>
    </location>
</feature>
<dbReference type="InterPro" id="IPR039420">
    <property type="entry name" value="WalR-like"/>
</dbReference>
<dbReference type="GO" id="GO:0003677">
    <property type="term" value="F:DNA binding"/>
    <property type="evidence" value="ECO:0007669"/>
    <property type="project" value="UniProtKB-KW"/>
</dbReference>
<sequence length="238" mass="24960">MTIRVLLADDQALLRATFRLLLDSDPGIEVVGEAATGAEAVTRARELAVDLVLMDIRMPEMDGIEATRLITADASLAGVRVLVLTTFETDEIVVAALRAGASGFLGKGVNPDELLQAVRTVAAGESLLSPAATTALIGRFLAQPPAATPEPSSAEPAYARALTELTGREREITALVGAGLSNYEIADRLTISAATAKTHVNRAMMKTGSRDRAQLVVFAYETGLTTPRAGTRTDSGGR</sequence>
<dbReference type="SMART" id="SM00421">
    <property type="entry name" value="HTH_LUXR"/>
    <property type="match status" value="1"/>
</dbReference>
<keyword evidence="4" id="KW-0804">Transcription</keyword>
<dbReference type="PANTHER" id="PTHR43214:SF24">
    <property type="entry name" value="TRANSCRIPTIONAL REGULATORY PROTEIN NARL-RELATED"/>
    <property type="match status" value="1"/>
</dbReference>
<dbReference type="PRINTS" id="PR00038">
    <property type="entry name" value="HTHLUXR"/>
</dbReference>
<feature type="domain" description="Response regulatory" evidence="7">
    <location>
        <begin position="4"/>
        <end position="122"/>
    </location>
</feature>
<evidence type="ECO:0000256" key="4">
    <source>
        <dbReference type="ARBA" id="ARBA00023163"/>
    </source>
</evidence>
<dbReference type="GO" id="GO:0000160">
    <property type="term" value="P:phosphorelay signal transduction system"/>
    <property type="evidence" value="ECO:0007669"/>
    <property type="project" value="InterPro"/>
</dbReference>
<evidence type="ECO:0000259" key="6">
    <source>
        <dbReference type="PROSITE" id="PS50043"/>
    </source>
</evidence>
<dbReference type="PROSITE" id="PS50043">
    <property type="entry name" value="HTH_LUXR_2"/>
    <property type="match status" value="1"/>
</dbReference>
<dbReference type="OrthoDB" id="9808843at2"/>
<dbReference type="CDD" id="cd06170">
    <property type="entry name" value="LuxR_C_like"/>
    <property type="match status" value="1"/>
</dbReference>
<evidence type="ECO:0000256" key="2">
    <source>
        <dbReference type="ARBA" id="ARBA00023015"/>
    </source>
</evidence>
<keyword evidence="3" id="KW-0238">DNA-binding</keyword>
<reference evidence="8 9" key="1">
    <citation type="submission" date="2015-10" db="EMBL/GenBank/DDBJ databases">
        <authorList>
            <person name="Gilbert D.G."/>
        </authorList>
    </citation>
    <scope>NUCLEOTIDE SEQUENCE [LARGE SCALE GENOMIC DNA]</scope>
    <source>
        <strain evidence="8 9">NRRL B-16712</strain>
    </source>
</reference>
<dbReference type="SUPFAM" id="SSF52172">
    <property type="entry name" value="CheY-like"/>
    <property type="match status" value="1"/>
</dbReference>
<proteinExistence type="predicted"/>
<evidence type="ECO:0000256" key="1">
    <source>
        <dbReference type="ARBA" id="ARBA00022553"/>
    </source>
</evidence>
<dbReference type="InterPro" id="IPR058245">
    <property type="entry name" value="NreC/VraR/RcsB-like_REC"/>
</dbReference>
<evidence type="ECO:0000259" key="7">
    <source>
        <dbReference type="PROSITE" id="PS50110"/>
    </source>
</evidence>
<dbReference type="GO" id="GO:0006355">
    <property type="term" value="P:regulation of DNA-templated transcription"/>
    <property type="evidence" value="ECO:0007669"/>
    <property type="project" value="InterPro"/>
</dbReference>
<dbReference type="InterPro" id="IPR000792">
    <property type="entry name" value="Tscrpt_reg_LuxR_C"/>
</dbReference>
<name>A0A0X3VAC5_9ACTN</name>
<accession>A0A0X3VAC5</accession>
<dbReference type="PROSITE" id="PS50110">
    <property type="entry name" value="RESPONSE_REGULATORY"/>
    <property type="match status" value="1"/>
</dbReference>
<evidence type="ECO:0000313" key="9">
    <source>
        <dbReference type="Proteomes" id="UP000053244"/>
    </source>
</evidence>
<dbReference type="Gene3D" id="3.40.50.2300">
    <property type="match status" value="1"/>
</dbReference>
<dbReference type="Pfam" id="PF00196">
    <property type="entry name" value="GerE"/>
    <property type="match status" value="1"/>
</dbReference>
<dbReference type="EMBL" id="LLZH01000013">
    <property type="protein sequence ID" value="KUL41554.1"/>
    <property type="molecule type" value="Genomic_DNA"/>
</dbReference>
<dbReference type="InterPro" id="IPR016032">
    <property type="entry name" value="Sig_transdc_resp-reg_C-effctor"/>
</dbReference>
<dbReference type="Pfam" id="PF00072">
    <property type="entry name" value="Response_reg"/>
    <property type="match status" value="1"/>
</dbReference>
<feature type="domain" description="HTH luxR-type" evidence="6">
    <location>
        <begin position="158"/>
        <end position="223"/>
    </location>
</feature>
<evidence type="ECO:0000313" key="8">
    <source>
        <dbReference type="EMBL" id="KUL41554.1"/>
    </source>
</evidence>